<keyword evidence="7" id="KW-0472">Membrane</keyword>
<dbReference type="EMBL" id="LT629757">
    <property type="protein sequence ID" value="SDS97084.1"/>
    <property type="molecule type" value="Genomic_DNA"/>
</dbReference>
<dbReference type="SUPFAM" id="SSF52540">
    <property type="entry name" value="P-loop containing nucleoside triphosphate hydrolases"/>
    <property type="match status" value="1"/>
</dbReference>
<dbReference type="PROSITE" id="PS50893">
    <property type="entry name" value="ABC_TRANSPORTER_2"/>
    <property type="match status" value="1"/>
</dbReference>
<dbReference type="InterPro" id="IPR003593">
    <property type="entry name" value="AAA+_ATPase"/>
</dbReference>
<evidence type="ECO:0000256" key="5">
    <source>
        <dbReference type="ARBA" id="ARBA00022741"/>
    </source>
</evidence>
<dbReference type="PANTHER" id="PTHR43297:SF2">
    <property type="entry name" value="DIPEPTIDE TRANSPORT ATP-BINDING PROTEIN DPPD"/>
    <property type="match status" value="1"/>
</dbReference>
<evidence type="ECO:0000256" key="1">
    <source>
        <dbReference type="ARBA" id="ARBA00004202"/>
    </source>
</evidence>
<dbReference type="Pfam" id="PF08352">
    <property type="entry name" value="oligo_HPY"/>
    <property type="match status" value="1"/>
</dbReference>
<dbReference type="NCBIfam" id="TIGR01727">
    <property type="entry name" value="oligo_HPY"/>
    <property type="match status" value="1"/>
</dbReference>
<organism evidence="10 11">
    <name type="scientific">Nocardioides scoriae</name>
    <dbReference type="NCBI Taxonomy" id="642780"/>
    <lineage>
        <taxon>Bacteria</taxon>
        <taxon>Bacillati</taxon>
        <taxon>Actinomycetota</taxon>
        <taxon>Actinomycetes</taxon>
        <taxon>Propionibacteriales</taxon>
        <taxon>Nocardioidaceae</taxon>
        <taxon>Nocardioides</taxon>
    </lineage>
</organism>
<evidence type="ECO:0000256" key="8">
    <source>
        <dbReference type="SAM" id="MobiDB-lite"/>
    </source>
</evidence>
<dbReference type="STRING" id="642780.SAMN04488570_3174"/>
<feature type="domain" description="ABC transporter" evidence="9">
    <location>
        <begin position="37"/>
        <end position="287"/>
    </location>
</feature>
<keyword evidence="6 10" id="KW-0067">ATP-binding</keyword>
<dbReference type="Pfam" id="PF00005">
    <property type="entry name" value="ABC_tran"/>
    <property type="match status" value="1"/>
</dbReference>
<proteinExistence type="inferred from homology"/>
<reference evidence="11" key="1">
    <citation type="submission" date="2016-10" db="EMBL/GenBank/DDBJ databases">
        <authorList>
            <person name="Varghese N."/>
            <person name="Submissions S."/>
        </authorList>
    </citation>
    <scope>NUCLEOTIDE SEQUENCE [LARGE SCALE GENOMIC DNA]</scope>
    <source>
        <strain evidence="11">DSM 22127</strain>
    </source>
</reference>
<gene>
    <name evidence="10" type="ORF">SAMN04488570_3174</name>
</gene>
<keyword evidence="5" id="KW-0547">Nucleotide-binding</keyword>
<dbReference type="FunFam" id="3.40.50.300:FF:000016">
    <property type="entry name" value="Oligopeptide ABC transporter ATP-binding component"/>
    <property type="match status" value="1"/>
</dbReference>
<keyword evidence="3" id="KW-0813">Transport</keyword>
<dbReference type="InterPro" id="IPR013563">
    <property type="entry name" value="Oligopep_ABC_C"/>
</dbReference>
<dbReference type="RefSeq" id="WP_091731626.1">
    <property type="nucleotide sequence ID" value="NZ_LT629757.1"/>
</dbReference>
<accession>A0A1H1WJ68</accession>
<dbReference type="AlphaFoldDB" id="A0A1H1WJ68"/>
<dbReference type="SMART" id="SM00382">
    <property type="entry name" value="AAA"/>
    <property type="match status" value="1"/>
</dbReference>
<feature type="region of interest" description="Disordered" evidence="8">
    <location>
        <begin position="1"/>
        <end position="29"/>
    </location>
</feature>
<dbReference type="InterPro" id="IPR027417">
    <property type="entry name" value="P-loop_NTPase"/>
</dbReference>
<sequence length="378" mass="41020">MSQSSQQSTQQPGMRSGGLQSHADRTAAGPDAAEHYLQVEDLRVHFSTDDGLVKSVDGLSFHVDRGKTLGIVGESGSGKSVTSMAVMGLHTGRTARLSGSIRLDGEELVGRPLDDVRRLRGKKMAMIFQDPLSAMHPFYTVGNQIVEAYRIHNDVSKKAARAHAIDMLDRVGIPEPRSRVDAYPHQFSGGMRQRAMIAMALSCDPSLLIADEPTTALDVTVQAQILDLIRDLQQEFNSAVVIITHDLGVVAELADDILVMYAGRAAEYGTAQQLFEAPEHPYAWGLLGSMPRFDKPPTERLLPIKGTPPSLIRVPSGCAFNPRCEFSDRVTGDRCTTERPDLLAGGPLAGAGGHDVACHIPTDQRQQIWAQEISPRLA</sequence>
<dbReference type="PANTHER" id="PTHR43297">
    <property type="entry name" value="OLIGOPEPTIDE TRANSPORT ATP-BINDING PROTEIN APPD"/>
    <property type="match status" value="1"/>
</dbReference>
<keyword evidence="11" id="KW-1185">Reference proteome</keyword>
<feature type="compositionally biased region" description="Low complexity" evidence="8">
    <location>
        <begin position="1"/>
        <end position="11"/>
    </location>
</feature>
<evidence type="ECO:0000256" key="4">
    <source>
        <dbReference type="ARBA" id="ARBA00022475"/>
    </source>
</evidence>
<dbReference type="InterPro" id="IPR017871">
    <property type="entry name" value="ABC_transporter-like_CS"/>
</dbReference>
<protein>
    <submittedName>
        <fullName evidence="10">Peptide/nickel transport system ATP-binding protein</fullName>
    </submittedName>
</protein>
<dbReference type="GO" id="GO:0005886">
    <property type="term" value="C:plasma membrane"/>
    <property type="evidence" value="ECO:0007669"/>
    <property type="project" value="UniProtKB-SubCell"/>
</dbReference>
<dbReference type="OrthoDB" id="5357528at2"/>
<evidence type="ECO:0000256" key="3">
    <source>
        <dbReference type="ARBA" id="ARBA00022448"/>
    </source>
</evidence>
<dbReference type="GO" id="GO:0015833">
    <property type="term" value="P:peptide transport"/>
    <property type="evidence" value="ECO:0007669"/>
    <property type="project" value="InterPro"/>
</dbReference>
<dbReference type="CDD" id="cd03257">
    <property type="entry name" value="ABC_NikE_OppD_transporters"/>
    <property type="match status" value="1"/>
</dbReference>
<evidence type="ECO:0000256" key="7">
    <source>
        <dbReference type="ARBA" id="ARBA00023136"/>
    </source>
</evidence>
<evidence type="ECO:0000313" key="11">
    <source>
        <dbReference type="Proteomes" id="UP000198859"/>
    </source>
</evidence>
<dbReference type="GO" id="GO:0005524">
    <property type="term" value="F:ATP binding"/>
    <property type="evidence" value="ECO:0007669"/>
    <property type="project" value="UniProtKB-KW"/>
</dbReference>
<evidence type="ECO:0000256" key="2">
    <source>
        <dbReference type="ARBA" id="ARBA00005417"/>
    </source>
</evidence>
<dbReference type="Gene3D" id="3.40.50.300">
    <property type="entry name" value="P-loop containing nucleotide triphosphate hydrolases"/>
    <property type="match status" value="1"/>
</dbReference>
<dbReference type="GO" id="GO:0016887">
    <property type="term" value="F:ATP hydrolysis activity"/>
    <property type="evidence" value="ECO:0007669"/>
    <property type="project" value="InterPro"/>
</dbReference>
<dbReference type="InterPro" id="IPR050388">
    <property type="entry name" value="ABC_Ni/Peptide_Import"/>
</dbReference>
<dbReference type="PROSITE" id="PS00211">
    <property type="entry name" value="ABC_TRANSPORTER_1"/>
    <property type="match status" value="1"/>
</dbReference>
<comment type="subcellular location">
    <subcellularLocation>
        <location evidence="1">Cell membrane</location>
        <topology evidence="1">Peripheral membrane protein</topology>
    </subcellularLocation>
</comment>
<evidence type="ECO:0000259" key="9">
    <source>
        <dbReference type="PROSITE" id="PS50893"/>
    </source>
</evidence>
<evidence type="ECO:0000256" key="6">
    <source>
        <dbReference type="ARBA" id="ARBA00022840"/>
    </source>
</evidence>
<evidence type="ECO:0000313" key="10">
    <source>
        <dbReference type="EMBL" id="SDS97084.1"/>
    </source>
</evidence>
<comment type="similarity">
    <text evidence="2">Belongs to the ABC transporter superfamily.</text>
</comment>
<keyword evidence="4" id="KW-1003">Cell membrane</keyword>
<dbReference type="InterPro" id="IPR003439">
    <property type="entry name" value="ABC_transporter-like_ATP-bd"/>
</dbReference>
<name>A0A1H1WJ68_9ACTN</name>
<dbReference type="Proteomes" id="UP000198859">
    <property type="component" value="Chromosome I"/>
</dbReference>